<feature type="binding site" evidence="8">
    <location>
        <position position="666"/>
    </location>
    <ligand>
        <name>AMP</name>
        <dbReference type="ChEBI" id="CHEBI:456215"/>
    </ligand>
</feature>
<comment type="cofactor">
    <cofactor evidence="1">
        <name>a divalent metal cation</name>
        <dbReference type="ChEBI" id="CHEBI:60240"/>
    </cofactor>
</comment>
<evidence type="ECO:0000256" key="1">
    <source>
        <dbReference type="ARBA" id="ARBA00001968"/>
    </source>
</evidence>
<dbReference type="SUPFAM" id="SSF55781">
    <property type="entry name" value="GAF domain-like"/>
    <property type="match status" value="2"/>
</dbReference>
<feature type="region of interest" description="Disordered" evidence="10">
    <location>
        <begin position="1"/>
        <end position="23"/>
    </location>
</feature>
<feature type="binding site" evidence="8">
    <location>
        <begin position="461"/>
        <end position="465"/>
    </location>
    <ligand>
        <name>AMP</name>
        <dbReference type="ChEBI" id="CHEBI:456215"/>
    </ligand>
</feature>
<feature type="binding site" evidence="8">
    <location>
        <position position="504"/>
    </location>
    <ligand>
        <name>AMP</name>
        <dbReference type="ChEBI" id="CHEBI:456215"/>
    </ligand>
</feature>
<dbReference type="SMART" id="SM00471">
    <property type="entry name" value="HDc"/>
    <property type="match status" value="1"/>
</dbReference>
<dbReference type="Pfam" id="PF01590">
    <property type="entry name" value="GAF"/>
    <property type="match status" value="1"/>
</dbReference>
<dbReference type="HOGENOM" id="CLU_006980_3_1_1"/>
<sequence>MDENSQSERSRSSPSRLSCARPDIRQTSPRSLASYAAAAVATSVPLMRLCESLHDRSADLLQVKINRYVIGTRRLKDEIKFTTESTCLRELLTLKANNYMTETNFTQNQLVTLSDKLGGLRIKNLLAVSVLGPNAPERTVIVACAFNKKQHKRFSETDVSVIVECFRYTRSILINTLAFEEERRLKIQCQSLLTVAKNLFRHLDDVTVLLQEIMAEARHLTKAERCSLFLLDEEHHELVAKVFDGQVPEQAQGHENGNGTVEMRMPVGQGIAGHVAMTGELLNIHDAYSHPLFYREMDKTTGFRTRNILCFPIRGENCVIGIAELCNKVNGLSFTTFDEEIAMAFSVYCGISIMHSLMWKKVRDAHNRSKLSNELMMYHMQVSPEEVKSLAKSRIPSPSDFDSELCQFSFFPRKVVDRDTPLVVISMAEELGFLTRWRIRHDTFARFVLMVKKGYRDPPYHNWLHAFSVAHFSYLTIKNFELIQKGHLTSLECLALFIACLCHDLDHRGTTSSFQVESKSVLAALYSSEGSVMERHHFAQAMCILNTEGCNVFENLSRKEYTKILDLIRDLILATDLAHHLRALNELREMADSGFEGENIKHHNLLMCLLVTASDLSDQTKDFRSAKKIAELVYREFFSQGDLEKAMGHKPSQMMDREKASIPELQISFISHIALPVYQILAKVFPAAHVTVDAVQGNLEYWQRLSDLYKRRDRSTIRSSLDIFDDAELEREVFAGSHSEN</sequence>
<reference evidence="12" key="2">
    <citation type="submission" date="2015-02" db="UniProtKB">
        <authorList>
            <consortium name="EnsemblMetazoa"/>
        </authorList>
    </citation>
    <scope>IDENTIFICATION</scope>
</reference>
<dbReference type="PANTHER" id="PTHR11347">
    <property type="entry name" value="CYCLIC NUCLEOTIDE PHOSPHODIESTERASE"/>
    <property type="match status" value="1"/>
</dbReference>
<protein>
    <recommendedName>
        <fullName evidence="3">3',5'-cyclic-GMP phosphodiesterase</fullName>
        <ecNumber evidence="3">3.1.4.35</ecNumber>
    </recommendedName>
</protein>
<feature type="binding site" evidence="9">
    <location>
        <position position="615"/>
    </location>
    <ligand>
        <name>Zn(2+)</name>
        <dbReference type="ChEBI" id="CHEBI:29105"/>
        <label>1</label>
    </ligand>
</feature>
<dbReference type="Pfam" id="PF00233">
    <property type="entry name" value="PDEase_I"/>
    <property type="match status" value="1"/>
</dbReference>
<feature type="compositionally biased region" description="Basic and acidic residues" evidence="10">
    <location>
        <begin position="1"/>
        <end position="11"/>
    </location>
</feature>
<dbReference type="Proteomes" id="UP000014500">
    <property type="component" value="Unassembled WGS sequence"/>
</dbReference>
<keyword evidence="13" id="KW-1185">Reference proteome</keyword>
<dbReference type="PRINTS" id="PR00387">
    <property type="entry name" value="PDIESTERASE1"/>
</dbReference>
<evidence type="ECO:0000313" key="13">
    <source>
        <dbReference type="Proteomes" id="UP000014500"/>
    </source>
</evidence>
<evidence type="ECO:0000256" key="6">
    <source>
        <dbReference type="ARBA" id="ARBA00022801"/>
    </source>
</evidence>
<dbReference type="GO" id="GO:0046872">
    <property type="term" value="F:metal ion binding"/>
    <property type="evidence" value="ECO:0007669"/>
    <property type="project" value="UniProtKB-KW"/>
</dbReference>
<evidence type="ECO:0000256" key="9">
    <source>
        <dbReference type="PIRSR" id="PIRSR623088-3"/>
    </source>
</evidence>
<feature type="binding site" evidence="9">
    <location>
        <position position="503"/>
    </location>
    <ligand>
        <name>Zn(2+)</name>
        <dbReference type="ChEBI" id="CHEBI:29105"/>
        <label>1</label>
    </ligand>
</feature>
<proteinExistence type="inferred from homology"/>
<dbReference type="Gene3D" id="3.30.450.40">
    <property type="match status" value="2"/>
</dbReference>
<name>T1J3H1_STRMM</name>
<dbReference type="InterPro" id="IPR029016">
    <property type="entry name" value="GAF-like_dom_sf"/>
</dbReference>
<dbReference type="FunFam" id="1.10.1300.10:FF:000003">
    <property type="entry name" value="Phosphodiesterase"/>
    <property type="match status" value="1"/>
</dbReference>
<dbReference type="GO" id="GO:0007165">
    <property type="term" value="P:signal transduction"/>
    <property type="evidence" value="ECO:0007669"/>
    <property type="project" value="InterPro"/>
</dbReference>
<feature type="binding site" evidence="9">
    <location>
        <position position="504"/>
    </location>
    <ligand>
        <name>Zn(2+)</name>
        <dbReference type="ChEBI" id="CHEBI:29105"/>
        <label>1</label>
    </ligand>
</feature>
<dbReference type="FunFam" id="3.30.450.40:FF:000007">
    <property type="entry name" value="Phosphodiesterase"/>
    <property type="match status" value="1"/>
</dbReference>
<dbReference type="SUPFAM" id="SSF109604">
    <property type="entry name" value="HD-domain/PDEase-like"/>
    <property type="match status" value="1"/>
</dbReference>
<evidence type="ECO:0000256" key="7">
    <source>
        <dbReference type="PIRSR" id="PIRSR623088-1"/>
    </source>
</evidence>
<dbReference type="GO" id="GO:0047555">
    <property type="term" value="F:3',5'-cyclic-GMP phosphodiesterase activity"/>
    <property type="evidence" value="ECO:0007669"/>
    <property type="project" value="UniProtKB-EC"/>
</dbReference>
<dbReference type="eggNOG" id="KOG3689">
    <property type="taxonomic scope" value="Eukaryota"/>
</dbReference>
<evidence type="ECO:0000256" key="4">
    <source>
        <dbReference type="ARBA" id="ARBA00022535"/>
    </source>
</evidence>
<dbReference type="AlphaFoldDB" id="T1J3H1"/>
<dbReference type="SMART" id="SM00065">
    <property type="entry name" value="GAF"/>
    <property type="match status" value="1"/>
</dbReference>
<dbReference type="EnsemblMetazoa" id="SMAR008137-RA">
    <property type="protein sequence ID" value="SMAR008137-PA"/>
    <property type="gene ID" value="SMAR008137"/>
</dbReference>
<feature type="compositionally biased region" description="Low complexity" evidence="10">
    <location>
        <begin position="12"/>
        <end position="21"/>
    </location>
</feature>
<feature type="active site" description="Proton donor" evidence="7">
    <location>
        <position position="461"/>
    </location>
</feature>
<dbReference type="Gene3D" id="1.10.1300.10">
    <property type="entry name" value="3'5'-cyclic nucleotide phosphodiesterase, catalytic domain"/>
    <property type="match status" value="1"/>
</dbReference>
<feature type="binding site" evidence="9">
    <location>
        <position position="465"/>
    </location>
    <ligand>
        <name>Zn(2+)</name>
        <dbReference type="ChEBI" id="CHEBI:29105"/>
        <label>1</label>
    </ligand>
</feature>
<keyword evidence="5 9" id="KW-0479">Metal-binding</keyword>
<comment type="similarity">
    <text evidence="2">Belongs to the cyclic nucleotide phosphodiesterase family.</text>
</comment>
<evidence type="ECO:0000256" key="2">
    <source>
        <dbReference type="ARBA" id="ARBA00007648"/>
    </source>
</evidence>
<reference evidence="13" key="1">
    <citation type="submission" date="2011-05" db="EMBL/GenBank/DDBJ databases">
        <authorList>
            <person name="Richards S.R."/>
            <person name="Qu J."/>
            <person name="Jiang H."/>
            <person name="Jhangiani S.N."/>
            <person name="Agravi P."/>
            <person name="Goodspeed R."/>
            <person name="Gross S."/>
            <person name="Mandapat C."/>
            <person name="Jackson L."/>
            <person name="Mathew T."/>
            <person name="Pu L."/>
            <person name="Thornton R."/>
            <person name="Saada N."/>
            <person name="Wilczek-Boney K.B."/>
            <person name="Lee S."/>
            <person name="Kovar C."/>
            <person name="Wu Y."/>
            <person name="Scherer S.E."/>
            <person name="Worley K.C."/>
            <person name="Muzny D.M."/>
            <person name="Gibbs R."/>
        </authorList>
    </citation>
    <scope>NUCLEOTIDE SEQUENCE</scope>
    <source>
        <strain evidence="13">Brora</strain>
    </source>
</reference>
<accession>T1J3H1</accession>
<dbReference type="PhylomeDB" id="T1J3H1"/>
<dbReference type="InterPro" id="IPR003607">
    <property type="entry name" value="HD/PDEase_dom"/>
</dbReference>
<evidence type="ECO:0000313" key="12">
    <source>
        <dbReference type="EnsemblMetazoa" id="SMAR008137-PA"/>
    </source>
</evidence>
<dbReference type="CDD" id="cd00077">
    <property type="entry name" value="HDc"/>
    <property type="match status" value="1"/>
</dbReference>
<evidence type="ECO:0000256" key="3">
    <source>
        <dbReference type="ARBA" id="ARBA00012319"/>
    </source>
</evidence>
<dbReference type="InterPro" id="IPR036971">
    <property type="entry name" value="PDEase_catalytic_dom_sf"/>
</dbReference>
<dbReference type="InterPro" id="IPR003018">
    <property type="entry name" value="GAF"/>
</dbReference>
<dbReference type="InterPro" id="IPR002073">
    <property type="entry name" value="PDEase_catalytic_dom"/>
</dbReference>
<keyword evidence="4" id="KW-0140">cGMP</keyword>
<evidence type="ECO:0000256" key="8">
    <source>
        <dbReference type="PIRSR" id="PIRSR623088-2"/>
    </source>
</evidence>
<keyword evidence="6" id="KW-0378">Hydrolase</keyword>
<evidence type="ECO:0000256" key="10">
    <source>
        <dbReference type="SAM" id="MobiDB-lite"/>
    </source>
</evidence>
<dbReference type="EC" id="3.1.4.35" evidence="3"/>
<evidence type="ECO:0000259" key="11">
    <source>
        <dbReference type="PROSITE" id="PS51845"/>
    </source>
</evidence>
<dbReference type="OMA" id="HPAFYPK"/>
<feature type="binding site" evidence="9">
    <location>
        <position position="504"/>
    </location>
    <ligand>
        <name>Zn(2+)</name>
        <dbReference type="ChEBI" id="CHEBI:29105"/>
        <label>2</label>
    </ligand>
</feature>
<organism evidence="12 13">
    <name type="scientific">Strigamia maritima</name>
    <name type="common">European centipede</name>
    <name type="synonym">Geophilus maritimus</name>
    <dbReference type="NCBI Taxonomy" id="126957"/>
    <lineage>
        <taxon>Eukaryota</taxon>
        <taxon>Metazoa</taxon>
        <taxon>Ecdysozoa</taxon>
        <taxon>Arthropoda</taxon>
        <taxon>Myriapoda</taxon>
        <taxon>Chilopoda</taxon>
        <taxon>Pleurostigmophora</taxon>
        <taxon>Geophilomorpha</taxon>
        <taxon>Linotaeniidae</taxon>
        <taxon>Strigamia</taxon>
    </lineage>
</organism>
<dbReference type="STRING" id="126957.T1J3H1"/>
<feature type="binding site" evidence="8">
    <location>
        <position position="615"/>
    </location>
    <ligand>
        <name>AMP</name>
        <dbReference type="ChEBI" id="CHEBI:456215"/>
    </ligand>
</feature>
<dbReference type="InterPro" id="IPR023088">
    <property type="entry name" value="PDEase"/>
</dbReference>
<dbReference type="EMBL" id="JH431826">
    <property type="status" value="NOT_ANNOTATED_CDS"/>
    <property type="molecule type" value="Genomic_DNA"/>
</dbReference>
<dbReference type="PROSITE" id="PS51845">
    <property type="entry name" value="PDEASE_I_2"/>
    <property type="match status" value="1"/>
</dbReference>
<feature type="domain" description="PDEase" evidence="11">
    <location>
        <begin position="383"/>
        <end position="709"/>
    </location>
</feature>
<evidence type="ECO:0000256" key="5">
    <source>
        <dbReference type="ARBA" id="ARBA00022723"/>
    </source>
</evidence>